<dbReference type="AlphaFoldDB" id="A0A839E4M4"/>
<comment type="similarity">
    <text evidence="1">Belongs to the thioredoxin family. DsbA subfamily.</text>
</comment>
<keyword evidence="7" id="KW-0812">Transmembrane</keyword>
<sequence>MPKKTNPVTQKSGASINIVLTAIVLIVAVVVIGGVLLLNRGGNSQNQATPGETVPASVLQPQNSNMISKGPEGAPTLVEFVDYQCSSCHTYYKQVTSKIEKQYEGKINFVVRNFPLEMHPLAPTAAKAVEAAAMQGKFEEMYHQVFDNYQSWATASSGKPSDDKQRAIKQFETYAQQIGLDRDKFRADMNSPQVEKQIQQDKADGSEAGVQGTPTFFLDGKKINFSRGENPLQGMRDKLDGALAK</sequence>
<name>A0A839E4M4_9PSEU</name>
<evidence type="ECO:0000256" key="1">
    <source>
        <dbReference type="ARBA" id="ARBA00005791"/>
    </source>
</evidence>
<dbReference type="GO" id="GO:0016853">
    <property type="term" value="F:isomerase activity"/>
    <property type="evidence" value="ECO:0007669"/>
    <property type="project" value="UniProtKB-KW"/>
</dbReference>
<keyword evidence="2" id="KW-0732">Signal</keyword>
<keyword evidence="9" id="KW-0413">Isomerase</keyword>
<dbReference type="RefSeq" id="WP_182545120.1">
    <property type="nucleotide sequence ID" value="NZ_JACGWZ010000004.1"/>
</dbReference>
<dbReference type="SUPFAM" id="SSF52833">
    <property type="entry name" value="Thioredoxin-like"/>
    <property type="match status" value="1"/>
</dbReference>
<keyword evidence="3" id="KW-0560">Oxidoreductase</keyword>
<keyword evidence="10" id="KW-1185">Reference proteome</keyword>
<keyword evidence="5" id="KW-0676">Redox-active center</keyword>
<evidence type="ECO:0000313" key="10">
    <source>
        <dbReference type="Proteomes" id="UP000569329"/>
    </source>
</evidence>
<dbReference type="EMBL" id="JACGWZ010000004">
    <property type="protein sequence ID" value="MBA8825868.1"/>
    <property type="molecule type" value="Genomic_DNA"/>
</dbReference>
<evidence type="ECO:0000256" key="7">
    <source>
        <dbReference type="SAM" id="Phobius"/>
    </source>
</evidence>
<evidence type="ECO:0000313" key="9">
    <source>
        <dbReference type="EMBL" id="MBA8825868.1"/>
    </source>
</evidence>
<keyword evidence="4" id="KW-1015">Disulfide bond</keyword>
<feature type="region of interest" description="Disordered" evidence="6">
    <location>
        <begin position="226"/>
        <end position="245"/>
    </location>
</feature>
<evidence type="ECO:0000256" key="2">
    <source>
        <dbReference type="ARBA" id="ARBA00022729"/>
    </source>
</evidence>
<dbReference type="Pfam" id="PF13462">
    <property type="entry name" value="Thioredoxin_4"/>
    <property type="match status" value="1"/>
</dbReference>
<feature type="transmembrane region" description="Helical" evidence="7">
    <location>
        <begin position="16"/>
        <end position="38"/>
    </location>
</feature>
<keyword evidence="7" id="KW-0472">Membrane</keyword>
<evidence type="ECO:0000256" key="3">
    <source>
        <dbReference type="ARBA" id="ARBA00023002"/>
    </source>
</evidence>
<dbReference type="InterPro" id="IPR036249">
    <property type="entry name" value="Thioredoxin-like_sf"/>
</dbReference>
<dbReference type="PANTHER" id="PTHR13887">
    <property type="entry name" value="GLUTATHIONE S-TRANSFERASE KAPPA"/>
    <property type="match status" value="1"/>
</dbReference>
<organism evidence="9 10">
    <name type="scientific">Halosaccharopolyspora lacisalsi</name>
    <dbReference type="NCBI Taxonomy" id="1000566"/>
    <lineage>
        <taxon>Bacteria</taxon>
        <taxon>Bacillati</taxon>
        <taxon>Actinomycetota</taxon>
        <taxon>Actinomycetes</taxon>
        <taxon>Pseudonocardiales</taxon>
        <taxon>Pseudonocardiaceae</taxon>
        <taxon>Halosaccharopolyspora</taxon>
    </lineage>
</organism>
<evidence type="ECO:0000256" key="6">
    <source>
        <dbReference type="SAM" id="MobiDB-lite"/>
    </source>
</evidence>
<gene>
    <name evidence="9" type="ORF">FHX42_003234</name>
</gene>
<dbReference type="InterPro" id="IPR012336">
    <property type="entry name" value="Thioredoxin-like_fold"/>
</dbReference>
<dbReference type="Proteomes" id="UP000569329">
    <property type="component" value="Unassembled WGS sequence"/>
</dbReference>
<proteinExistence type="inferred from homology"/>
<evidence type="ECO:0000259" key="8">
    <source>
        <dbReference type="PROSITE" id="PS51352"/>
    </source>
</evidence>
<dbReference type="Gene3D" id="3.40.30.10">
    <property type="entry name" value="Glutaredoxin"/>
    <property type="match status" value="1"/>
</dbReference>
<dbReference type="InterPro" id="IPR013766">
    <property type="entry name" value="Thioredoxin_domain"/>
</dbReference>
<feature type="compositionally biased region" description="Basic and acidic residues" evidence="6">
    <location>
        <begin position="235"/>
        <end position="245"/>
    </location>
</feature>
<reference evidence="9 10" key="1">
    <citation type="submission" date="2020-07" db="EMBL/GenBank/DDBJ databases">
        <title>Sequencing the genomes of 1000 actinobacteria strains.</title>
        <authorList>
            <person name="Klenk H.-P."/>
        </authorList>
    </citation>
    <scope>NUCLEOTIDE SEQUENCE [LARGE SCALE GENOMIC DNA]</scope>
    <source>
        <strain evidence="9 10">DSM 45975</strain>
    </source>
</reference>
<dbReference type="PANTHER" id="PTHR13887:SF14">
    <property type="entry name" value="DISULFIDE BOND FORMATION PROTEIN D"/>
    <property type="match status" value="1"/>
</dbReference>
<comment type="caution">
    <text evidence="9">The sequence shown here is derived from an EMBL/GenBank/DDBJ whole genome shotgun (WGS) entry which is preliminary data.</text>
</comment>
<protein>
    <submittedName>
        <fullName evidence="9">Protein-disulfide isomerase</fullName>
    </submittedName>
</protein>
<feature type="region of interest" description="Disordered" evidence="6">
    <location>
        <begin position="190"/>
        <end position="215"/>
    </location>
</feature>
<evidence type="ECO:0000256" key="5">
    <source>
        <dbReference type="ARBA" id="ARBA00023284"/>
    </source>
</evidence>
<accession>A0A839E4M4</accession>
<feature type="domain" description="Thioredoxin" evidence="8">
    <location>
        <begin position="48"/>
        <end position="244"/>
    </location>
</feature>
<dbReference type="GO" id="GO:0016491">
    <property type="term" value="F:oxidoreductase activity"/>
    <property type="evidence" value="ECO:0007669"/>
    <property type="project" value="UniProtKB-KW"/>
</dbReference>
<evidence type="ECO:0000256" key="4">
    <source>
        <dbReference type="ARBA" id="ARBA00023157"/>
    </source>
</evidence>
<keyword evidence="7" id="KW-1133">Transmembrane helix</keyword>
<dbReference type="PROSITE" id="PS51352">
    <property type="entry name" value="THIOREDOXIN_2"/>
    <property type="match status" value="1"/>
</dbReference>